<evidence type="ECO:0000313" key="6">
    <source>
        <dbReference type="EMBL" id="RAI88523.1"/>
    </source>
</evidence>
<dbReference type="InterPro" id="IPR009003">
    <property type="entry name" value="Peptidase_S1_PA"/>
</dbReference>
<feature type="transmembrane region" description="Helical" evidence="5">
    <location>
        <begin position="6"/>
        <end position="26"/>
    </location>
</feature>
<dbReference type="PRINTS" id="PR00834">
    <property type="entry name" value="PROTEASES2C"/>
</dbReference>
<keyword evidence="7" id="KW-1185">Reference proteome</keyword>
<evidence type="ECO:0000256" key="3">
    <source>
        <dbReference type="ARBA" id="ARBA00022825"/>
    </source>
</evidence>
<evidence type="ECO:0000256" key="4">
    <source>
        <dbReference type="SAM" id="MobiDB-lite"/>
    </source>
</evidence>
<dbReference type="PANTHER" id="PTHR43343:SF3">
    <property type="entry name" value="PROTEASE DO-LIKE 8, CHLOROPLASTIC"/>
    <property type="match status" value="1"/>
</dbReference>
<keyword evidence="5" id="KW-1133">Transmembrane helix</keyword>
<dbReference type="EMBL" id="QLLI01000015">
    <property type="protein sequence ID" value="RAI88523.1"/>
    <property type="molecule type" value="Genomic_DNA"/>
</dbReference>
<sequence length="384" mass="40824">MAKRTWSTIISSAIIIGAGAGGVFWIHQYSADQLQDGGPRLAVVTTKETATTTSKPSSQTTVKKTRKQIIEDSQKKVVTIESSSGLGSGFLYNDQGDVVTNAHVVVGSKEVTIRTLNHEEYKGTVIGIGEETDVAVVRVPDLKKVKPLPIAKSKAETGDEILALGSPLGLENTVTTGIISGVGRSFEIAPYIYSNLYQISAPITHGNSGGPLISAETGEVLGINSAVVEQEGGIGFSIPITSVLKQVQAWSEKPSSSKTAVQTSGSQGAGSNSASLEAEGLVTEFYMNLNLNDYVTAYALLGSEWQSGISYAKFREGYINTSYVTIAEVSSSDKSNDEIEVTAVITADERKDGELITTKYKVTYQVGYENGQLKILHGQGKKVK</sequence>
<name>A0ABX9BEA5_9BACL</name>
<protein>
    <submittedName>
        <fullName evidence="6">Trypsin-like peptidase</fullName>
    </submittedName>
</protein>
<evidence type="ECO:0000256" key="1">
    <source>
        <dbReference type="ARBA" id="ARBA00022670"/>
    </source>
</evidence>
<dbReference type="InterPro" id="IPR051201">
    <property type="entry name" value="Chloro_Bact_Ser_Proteases"/>
</dbReference>
<dbReference type="Proteomes" id="UP000248827">
    <property type="component" value="Unassembled WGS sequence"/>
</dbReference>
<accession>A0ABX9BEA5</accession>
<dbReference type="RefSeq" id="WP_111620990.1">
    <property type="nucleotide sequence ID" value="NZ_QLLI01000015.1"/>
</dbReference>
<keyword evidence="2" id="KW-0378">Hydrolase</keyword>
<dbReference type="InterPro" id="IPR001940">
    <property type="entry name" value="Peptidase_S1C"/>
</dbReference>
<dbReference type="Gene3D" id="2.40.10.120">
    <property type="match status" value="1"/>
</dbReference>
<evidence type="ECO:0000313" key="7">
    <source>
        <dbReference type="Proteomes" id="UP000248827"/>
    </source>
</evidence>
<keyword evidence="3" id="KW-0720">Serine protease</keyword>
<dbReference type="PANTHER" id="PTHR43343">
    <property type="entry name" value="PEPTIDASE S12"/>
    <property type="match status" value="1"/>
</dbReference>
<reference evidence="6 7" key="1">
    <citation type="submission" date="2018-06" db="EMBL/GenBank/DDBJ databases">
        <title>Freshwater and sediment microbial communities from various areas in North America, analyzing microbe dynamics in response to fracking.</title>
        <authorList>
            <person name="Lamendella R."/>
        </authorList>
    </citation>
    <scope>NUCLEOTIDE SEQUENCE [LARGE SCALE GENOMIC DNA]</scope>
    <source>
        <strain evidence="6 7">NG-13</strain>
    </source>
</reference>
<keyword evidence="1" id="KW-0645">Protease</keyword>
<evidence type="ECO:0000256" key="5">
    <source>
        <dbReference type="SAM" id="Phobius"/>
    </source>
</evidence>
<feature type="region of interest" description="Disordered" evidence="4">
    <location>
        <begin position="47"/>
        <end position="66"/>
    </location>
</feature>
<proteinExistence type="predicted"/>
<keyword evidence="5" id="KW-0812">Transmembrane</keyword>
<organism evidence="6 7">
    <name type="scientific">Paenibacillus pabuli</name>
    <dbReference type="NCBI Taxonomy" id="1472"/>
    <lineage>
        <taxon>Bacteria</taxon>
        <taxon>Bacillati</taxon>
        <taxon>Bacillota</taxon>
        <taxon>Bacilli</taxon>
        <taxon>Bacillales</taxon>
        <taxon>Paenibacillaceae</taxon>
        <taxon>Paenibacillus</taxon>
    </lineage>
</organism>
<gene>
    <name evidence="6" type="ORF">DET54_1158</name>
</gene>
<keyword evidence="5" id="KW-0472">Membrane</keyword>
<dbReference type="Pfam" id="PF13365">
    <property type="entry name" value="Trypsin_2"/>
    <property type="match status" value="1"/>
</dbReference>
<evidence type="ECO:0000256" key="2">
    <source>
        <dbReference type="ARBA" id="ARBA00022801"/>
    </source>
</evidence>
<dbReference type="SUPFAM" id="SSF50494">
    <property type="entry name" value="Trypsin-like serine proteases"/>
    <property type="match status" value="1"/>
</dbReference>
<comment type="caution">
    <text evidence="6">The sequence shown here is derived from an EMBL/GenBank/DDBJ whole genome shotgun (WGS) entry which is preliminary data.</text>
</comment>